<dbReference type="PRINTS" id="PR00753">
    <property type="entry name" value="ACCSYNTHASE"/>
</dbReference>
<dbReference type="InterPro" id="IPR015424">
    <property type="entry name" value="PyrdxlP-dep_Trfase"/>
</dbReference>
<organism evidence="4 5">
    <name type="scientific">Plectus sambesii</name>
    <dbReference type="NCBI Taxonomy" id="2011161"/>
    <lineage>
        <taxon>Eukaryota</taxon>
        <taxon>Metazoa</taxon>
        <taxon>Ecdysozoa</taxon>
        <taxon>Nematoda</taxon>
        <taxon>Chromadorea</taxon>
        <taxon>Plectida</taxon>
        <taxon>Plectina</taxon>
        <taxon>Plectoidea</taxon>
        <taxon>Plectidae</taxon>
        <taxon>Plectus</taxon>
    </lineage>
</organism>
<accession>A0A914XRX2</accession>
<evidence type="ECO:0000313" key="4">
    <source>
        <dbReference type="Proteomes" id="UP000887566"/>
    </source>
</evidence>
<dbReference type="PANTHER" id="PTHR43795:SF39">
    <property type="entry name" value="AMINOTRANSFERASE CLASS I_CLASSII DOMAIN-CONTAINING PROTEIN"/>
    <property type="match status" value="1"/>
</dbReference>
<dbReference type="AlphaFoldDB" id="A0A914XRX2"/>
<dbReference type="Proteomes" id="UP000887566">
    <property type="component" value="Unplaced"/>
</dbReference>
<protein>
    <submittedName>
        <fullName evidence="5">Aminotransferase class I/classII domain-containing protein</fullName>
    </submittedName>
</protein>
<evidence type="ECO:0000256" key="2">
    <source>
        <dbReference type="SAM" id="Coils"/>
    </source>
</evidence>
<name>A0A914XRX2_9BILA</name>
<dbReference type="InterPro" id="IPR015422">
    <property type="entry name" value="PyrdxlP-dep_Trfase_small"/>
</dbReference>
<keyword evidence="4" id="KW-1185">Reference proteome</keyword>
<dbReference type="GO" id="GO:0030170">
    <property type="term" value="F:pyridoxal phosphate binding"/>
    <property type="evidence" value="ECO:0007669"/>
    <property type="project" value="InterPro"/>
</dbReference>
<dbReference type="WBParaSite" id="PSAMB.scaffold984size37628.g10083.t1">
    <property type="protein sequence ID" value="PSAMB.scaffold984size37628.g10083.t1"/>
    <property type="gene ID" value="PSAMB.scaffold984size37628.g10083"/>
</dbReference>
<keyword evidence="1" id="KW-0663">Pyridoxal phosphate</keyword>
<dbReference type="InterPro" id="IPR004839">
    <property type="entry name" value="Aminotransferase_I/II_large"/>
</dbReference>
<keyword evidence="2" id="KW-0175">Coiled coil</keyword>
<evidence type="ECO:0000256" key="1">
    <source>
        <dbReference type="ARBA" id="ARBA00022898"/>
    </source>
</evidence>
<dbReference type="InterPro" id="IPR050478">
    <property type="entry name" value="Ethylene_sulfur-biosynth"/>
</dbReference>
<reference evidence="5" key="1">
    <citation type="submission" date="2022-11" db="UniProtKB">
        <authorList>
            <consortium name="WormBaseParasite"/>
        </authorList>
    </citation>
    <scope>IDENTIFICATION</scope>
</reference>
<proteinExistence type="predicted"/>
<dbReference type="GO" id="GO:0008483">
    <property type="term" value="F:transaminase activity"/>
    <property type="evidence" value="ECO:0007669"/>
    <property type="project" value="TreeGrafter"/>
</dbReference>
<dbReference type="GO" id="GO:0006520">
    <property type="term" value="P:amino acid metabolic process"/>
    <property type="evidence" value="ECO:0007669"/>
    <property type="project" value="TreeGrafter"/>
</dbReference>
<feature type="domain" description="Aminotransferase class I/classII large" evidence="3">
    <location>
        <begin position="51"/>
        <end position="407"/>
    </location>
</feature>
<feature type="coiled-coil region" evidence="2">
    <location>
        <begin position="150"/>
        <end position="177"/>
    </location>
</feature>
<dbReference type="Gene3D" id="3.90.1150.10">
    <property type="entry name" value="Aspartate Aminotransferase, domain 1"/>
    <property type="match status" value="1"/>
</dbReference>
<sequence>MLSERAEVTLGLANPAFESIDRHRENPYSNNNPDGIVKLSTADNNLCKDIILEKWNQIAFHDFDANHLFRYPQLGGLDRTKQTIAKFIDRYFSPETPMDFRKLSLIPGITSAFDVISCAICDPGDGILCPAPYYLRIYNDYKERAGVEIISVASIENNELTLEVEQFEAALKSAQDIGITVKAILLVNPNNPTGEVHNRNEIQPIIDWAMRKNLFVLMNEIYAHSVYSESQQFTSVLRYSSKLPERNLLIWMWGMSKDFCMPGMRFGVVHTENQQVVDCLHRFELFQPTIPLVQFIVEQYLSDYEWIDNYFDTNRRRLKDASDYLVGKLKESGIRTMPAQAGFFVLADFSKFLSEPSMEAERELNKRFEKHGVLLVSGETMRAAEPGWFRIVFTGLRSEIDEGLKRLKMALSIE</sequence>
<dbReference type="InterPro" id="IPR015421">
    <property type="entry name" value="PyrdxlP-dep_Trfase_major"/>
</dbReference>
<dbReference type="SUPFAM" id="SSF53383">
    <property type="entry name" value="PLP-dependent transferases"/>
    <property type="match status" value="1"/>
</dbReference>
<evidence type="ECO:0000313" key="5">
    <source>
        <dbReference type="WBParaSite" id="PSAMB.scaffold984size37628.g10083.t1"/>
    </source>
</evidence>
<dbReference type="Pfam" id="PF00155">
    <property type="entry name" value="Aminotran_1_2"/>
    <property type="match status" value="1"/>
</dbReference>
<dbReference type="Gene3D" id="3.40.640.10">
    <property type="entry name" value="Type I PLP-dependent aspartate aminotransferase-like (Major domain)"/>
    <property type="match status" value="1"/>
</dbReference>
<evidence type="ECO:0000259" key="3">
    <source>
        <dbReference type="Pfam" id="PF00155"/>
    </source>
</evidence>
<dbReference type="PANTHER" id="PTHR43795">
    <property type="entry name" value="BIFUNCTIONAL ASPARTATE AMINOTRANSFERASE AND GLUTAMATE/ASPARTATE-PREPHENATE AMINOTRANSFERASE-RELATED"/>
    <property type="match status" value="1"/>
</dbReference>
<dbReference type="CDD" id="cd00609">
    <property type="entry name" value="AAT_like"/>
    <property type="match status" value="1"/>
</dbReference>